<feature type="transmembrane region" description="Helical" evidence="1">
    <location>
        <begin position="83"/>
        <end position="105"/>
    </location>
</feature>
<proteinExistence type="predicted"/>
<reference evidence="2 3" key="1">
    <citation type="journal article" date="2013" name="PLoS Genet.">
        <title>Comparative genome structure, secondary metabolite, and effector coding capacity across Cochliobolus pathogens.</title>
        <authorList>
            <person name="Condon B.J."/>
            <person name="Leng Y."/>
            <person name="Wu D."/>
            <person name="Bushley K.E."/>
            <person name="Ohm R.A."/>
            <person name="Otillar R."/>
            <person name="Martin J."/>
            <person name="Schackwitz W."/>
            <person name="Grimwood J."/>
            <person name="MohdZainudin N."/>
            <person name="Xue C."/>
            <person name="Wang R."/>
            <person name="Manning V.A."/>
            <person name="Dhillon B."/>
            <person name="Tu Z.J."/>
            <person name="Steffenson B.J."/>
            <person name="Salamov A."/>
            <person name="Sun H."/>
            <person name="Lowry S."/>
            <person name="LaButti K."/>
            <person name="Han J."/>
            <person name="Copeland A."/>
            <person name="Lindquist E."/>
            <person name="Barry K."/>
            <person name="Schmutz J."/>
            <person name="Baker S.E."/>
            <person name="Ciuffetti L.M."/>
            <person name="Grigoriev I.V."/>
            <person name="Zhong S."/>
            <person name="Turgeon B.G."/>
        </authorList>
    </citation>
    <scope>NUCLEOTIDE SEQUENCE [LARGE SCALE GENOMIC DNA]</scope>
    <source>
        <strain evidence="2 3">FI3</strain>
    </source>
</reference>
<dbReference type="Proteomes" id="UP000054337">
    <property type="component" value="Unassembled WGS sequence"/>
</dbReference>
<dbReference type="HOGENOM" id="CLU_2222780_0_0_1"/>
<dbReference type="GeneID" id="26248073"/>
<keyword evidence="3" id="KW-1185">Reference proteome</keyword>
<evidence type="ECO:0000256" key="1">
    <source>
        <dbReference type="SAM" id="Phobius"/>
    </source>
</evidence>
<sequence>MATHAHHQDHRSISHVECPSSFLDLPVWNLCFLDYEFGCSRAHTHTHTNKGKLSCRLGQNQAIPSTVNEPDYRFCFLFTPLSCVFFVLIFLFVPQVCVMVLKVWFW</sequence>
<dbReference type="RefSeq" id="XP_014556135.1">
    <property type="nucleotide sequence ID" value="XM_014700649.1"/>
</dbReference>
<keyword evidence="1" id="KW-0472">Membrane</keyword>
<dbReference type="EMBL" id="KI968738">
    <property type="protein sequence ID" value="EUN26552.1"/>
    <property type="molecule type" value="Genomic_DNA"/>
</dbReference>
<dbReference type="AlphaFoldDB" id="W7ERD8"/>
<accession>W7ERD8</accession>
<name>W7ERD8_BIPV3</name>
<evidence type="ECO:0000313" key="2">
    <source>
        <dbReference type="EMBL" id="EUN26552.1"/>
    </source>
</evidence>
<evidence type="ECO:0000313" key="3">
    <source>
        <dbReference type="Proteomes" id="UP000054337"/>
    </source>
</evidence>
<keyword evidence="1" id="KW-1133">Transmembrane helix</keyword>
<gene>
    <name evidence="2" type="ORF">COCVIDRAFT_100593</name>
</gene>
<keyword evidence="1" id="KW-0812">Transmembrane</keyword>
<protein>
    <submittedName>
        <fullName evidence="2">Uncharacterized protein</fullName>
    </submittedName>
</protein>
<organism evidence="2 3">
    <name type="scientific">Bipolaris victoriae (strain FI3)</name>
    <name type="common">Victoria blight of oats agent</name>
    <name type="synonym">Cochliobolus victoriae</name>
    <dbReference type="NCBI Taxonomy" id="930091"/>
    <lineage>
        <taxon>Eukaryota</taxon>
        <taxon>Fungi</taxon>
        <taxon>Dikarya</taxon>
        <taxon>Ascomycota</taxon>
        <taxon>Pezizomycotina</taxon>
        <taxon>Dothideomycetes</taxon>
        <taxon>Pleosporomycetidae</taxon>
        <taxon>Pleosporales</taxon>
        <taxon>Pleosporineae</taxon>
        <taxon>Pleosporaceae</taxon>
        <taxon>Bipolaris</taxon>
    </lineage>
</organism>